<name>A0A5S9MQE4_9GAMM</name>
<dbReference type="GO" id="GO:0070681">
    <property type="term" value="P:glutaminyl-tRNAGln biosynthesis via transamidation"/>
    <property type="evidence" value="ECO:0007669"/>
    <property type="project" value="TreeGrafter"/>
</dbReference>
<dbReference type="GO" id="GO:0050567">
    <property type="term" value="F:glutaminyl-tRNA synthase (glutamine-hydrolyzing) activity"/>
    <property type="evidence" value="ECO:0007669"/>
    <property type="project" value="UniProtKB-UniRule"/>
</dbReference>
<dbReference type="HAMAP" id="MF_00122">
    <property type="entry name" value="GatC"/>
    <property type="match status" value="1"/>
</dbReference>
<evidence type="ECO:0000313" key="3">
    <source>
        <dbReference type="Proteomes" id="UP000434580"/>
    </source>
</evidence>
<keyword evidence="1" id="KW-0648">Protein biosynthesis</keyword>
<dbReference type="OrthoDB" id="9794326at2"/>
<keyword evidence="2" id="KW-0808">Transferase</keyword>
<comment type="subunit">
    <text evidence="1">Heterotrimer of A, B and C subunits.</text>
</comment>
<accession>A0A5S9MQE4</accession>
<sequence length="95" mass="10353">MSVTKDDIAKVAHLARIRIEDSQVPAVTDSINEILALVDQMQQVDTSQVEPLANPHDAVQILRADEVTAVNQRDKLLANAPNSEAGLFLVPQVIE</sequence>
<evidence type="ECO:0000313" key="2">
    <source>
        <dbReference type="EMBL" id="CAA0079281.1"/>
    </source>
</evidence>
<dbReference type="NCBIfam" id="TIGR00135">
    <property type="entry name" value="gatC"/>
    <property type="match status" value="1"/>
</dbReference>
<protein>
    <recommendedName>
        <fullName evidence="1">Aspartyl/glutamyl-tRNA(Asn/Gln) amidotransferase subunit C</fullName>
        <shortName evidence="1">Asp/Glu-ADT subunit C</shortName>
        <ecNumber evidence="1">6.3.5.-</ecNumber>
    </recommendedName>
</protein>
<comment type="similarity">
    <text evidence="1">Belongs to the GatC family.</text>
</comment>
<gene>
    <name evidence="1 2" type="primary">gatC</name>
    <name evidence="2" type="ORF">DPBNPPHM_00125</name>
</gene>
<proteinExistence type="inferred from homology"/>
<keyword evidence="1" id="KW-0067">ATP-binding</keyword>
<dbReference type="EC" id="6.3.5.-" evidence="1"/>
<dbReference type="GO" id="GO:0016740">
    <property type="term" value="F:transferase activity"/>
    <property type="evidence" value="ECO:0007669"/>
    <property type="project" value="UniProtKB-KW"/>
</dbReference>
<dbReference type="InterPro" id="IPR036113">
    <property type="entry name" value="Asp/Glu-ADT_sf_sub_c"/>
</dbReference>
<keyword evidence="1 2" id="KW-0436">Ligase</keyword>
<reference evidence="2 3" key="1">
    <citation type="submission" date="2019-11" db="EMBL/GenBank/DDBJ databases">
        <authorList>
            <person name="Holert J."/>
        </authorList>
    </citation>
    <scope>NUCLEOTIDE SEQUENCE [LARGE SCALE GENOMIC DNA]</scope>
    <source>
        <strain evidence="2">BC5_2</strain>
    </source>
</reference>
<dbReference type="InterPro" id="IPR003837">
    <property type="entry name" value="GatC"/>
</dbReference>
<keyword evidence="1" id="KW-0547">Nucleotide-binding</keyword>
<comment type="catalytic activity">
    <reaction evidence="1">
        <text>L-glutamyl-tRNA(Gln) + L-glutamine + ATP + H2O = L-glutaminyl-tRNA(Gln) + L-glutamate + ADP + phosphate + H(+)</text>
        <dbReference type="Rhea" id="RHEA:17521"/>
        <dbReference type="Rhea" id="RHEA-COMP:9681"/>
        <dbReference type="Rhea" id="RHEA-COMP:9684"/>
        <dbReference type="ChEBI" id="CHEBI:15377"/>
        <dbReference type="ChEBI" id="CHEBI:15378"/>
        <dbReference type="ChEBI" id="CHEBI:29985"/>
        <dbReference type="ChEBI" id="CHEBI:30616"/>
        <dbReference type="ChEBI" id="CHEBI:43474"/>
        <dbReference type="ChEBI" id="CHEBI:58359"/>
        <dbReference type="ChEBI" id="CHEBI:78520"/>
        <dbReference type="ChEBI" id="CHEBI:78521"/>
        <dbReference type="ChEBI" id="CHEBI:456216"/>
    </reaction>
</comment>
<dbReference type="Pfam" id="PF02686">
    <property type="entry name" value="GatC"/>
    <property type="match status" value="1"/>
</dbReference>
<dbReference type="GO" id="GO:0006412">
    <property type="term" value="P:translation"/>
    <property type="evidence" value="ECO:0007669"/>
    <property type="project" value="UniProtKB-UniRule"/>
</dbReference>
<dbReference type="Gene3D" id="1.10.20.60">
    <property type="entry name" value="Glu-tRNAGln amidotransferase C subunit, N-terminal domain"/>
    <property type="match status" value="1"/>
</dbReference>
<organism evidence="2 3">
    <name type="scientific">BD1-7 clade bacterium</name>
    <dbReference type="NCBI Taxonomy" id="2029982"/>
    <lineage>
        <taxon>Bacteria</taxon>
        <taxon>Pseudomonadati</taxon>
        <taxon>Pseudomonadota</taxon>
        <taxon>Gammaproteobacteria</taxon>
        <taxon>Cellvibrionales</taxon>
        <taxon>Spongiibacteraceae</taxon>
        <taxon>BD1-7 clade</taxon>
    </lineage>
</organism>
<dbReference type="PANTHER" id="PTHR15004:SF0">
    <property type="entry name" value="GLUTAMYL-TRNA(GLN) AMIDOTRANSFERASE SUBUNIT C, MITOCHONDRIAL"/>
    <property type="match status" value="1"/>
</dbReference>
<comment type="catalytic activity">
    <reaction evidence="1">
        <text>L-aspartyl-tRNA(Asn) + L-glutamine + ATP + H2O = L-asparaginyl-tRNA(Asn) + L-glutamate + ADP + phosphate + 2 H(+)</text>
        <dbReference type="Rhea" id="RHEA:14513"/>
        <dbReference type="Rhea" id="RHEA-COMP:9674"/>
        <dbReference type="Rhea" id="RHEA-COMP:9677"/>
        <dbReference type="ChEBI" id="CHEBI:15377"/>
        <dbReference type="ChEBI" id="CHEBI:15378"/>
        <dbReference type="ChEBI" id="CHEBI:29985"/>
        <dbReference type="ChEBI" id="CHEBI:30616"/>
        <dbReference type="ChEBI" id="CHEBI:43474"/>
        <dbReference type="ChEBI" id="CHEBI:58359"/>
        <dbReference type="ChEBI" id="CHEBI:78515"/>
        <dbReference type="ChEBI" id="CHEBI:78516"/>
        <dbReference type="ChEBI" id="CHEBI:456216"/>
    </reaction>
</comment>
<comment type="function">
    <text evidence="1">Allows the formation of correctly charged Asn-tRNA(Asn) or Gln-tRNA(Gln) through the transamidation of misacylated Asp-tRNA(Asn) or Glu-tRNA(Gln) in organisms which lack either or both of asparaginyl-tRNA or glutaminyl-tRNA synthetases. The reaction takes place in the presence of glutamine and ATP through an activated phospho-Asp-tRNA(Asn) or phospho-Glu-tRNA(Gln).</text>
</comment>
<dbReference type="GO" id="GO:0006450">
    <property type="term" value="P:regulation of translational fidelity"/>
    <property type="evidence" value="ECO:0007669"/>
    <property type="project" value="InterPro"/>
</dbReference>
<dbReference type="EMBL" id="CACSII010000001">
    <property type="protein sequence ID" value="CAA0079281.1"/>
    <property type="molecule type" value="Genomic_DNA"/>
</dbReference>
<dbReference type="SUPFAM" id="SSF141000">
    <property type="entry name" value="Glu-tRNAGln amidotransferase C subunit"/>
    <property type="match status" value="1"/>
</dbReference>
<dbReference type="PANTHER" id="PTHR15004">
    <property type="entry name" value="GLUTAMYL-TRNA(GLN) AMIDOTRANSFERASE SUBUNIT C, MITOCHONDRIAL"/>
    <property type="match status" value="1"/>
</dbReference>
<evidence type="ECO:0000256" key="1">
    <source>
        <dbReference type="HAMAP-Rule" id="MF_00122"/>
    </source>
</evidence>
<dbReference type="AlphaFoldDB" id="A0A5S9MQE4"/>
<dbReference type="GO" id="GO:0005524">
    <property type="term" value="F:ATP binding"/>
    <property type="evidence" value="ECO:0007669"/>
    <property type="project" value="UniProtKB-KW"/>
</dbReference>
<dbReference type="Proteomes" id="UP000434580">
    <property type="component" value="Unassembled WGS sequence"/>
</dbReference>